<proteinExistence type="inferred from homology"/>
<dbReference type="InterPro" id="IPR017850">
    <property type="entry name" value="Alkaline_phosphatase_core_sf"/>
</dbReference>
<dbReference type="KEGG" id="fnk:E1750_01035"/>
<keyword evidence="5" id="KW-0378">Hydrolase</keyword>
<dbReference type="PANTHER" id="PTHR45953">
    <property type="entry name" value="IDURONATE 2-SULFATASE"/>
    <property type="match status" value="1"/>
</dbReference>
<dbReference type="Gene3D" id="3.40.720.10">
    <property type="entry name" value="Alkaline Phosphatase, subunit A"/>
    <property type="match status" value="1"/>
</dbReference>
<dbReference type="GO" id="GO:0004423">
    <property type="term" value="F:iduronate-2-sulfatase activity"/>
    <property type="evidence" value="ECO:0007669"/>
    <property type="project" value="InterPro"/>
</dbReference>
<evidence type="ECO:0000313" key="8">
    <source>
        <dbReference type="EMBL" id="QBN17438.1"/>
    </source>
</evidence>
<dbReference type="InterPro" id="IPR000917">
    <property type="entry name" value="Sulfatase_N"/>
</dbReference>
<dbReference type="OrthoDB" id="9763552at2"/>
<keyword evidence="3" id="KW-0479">Metal-binding</keyword>
<dbReference type="InterPro" id="IPR024607">
    <property type="entry name" value="Sulfatase_CS"/>
</dbReference>
<keyword evidence="9" id="KW-1185">Reference proteome</keyword>
<evidence type="ECO:0000256" key="3">
    <source>
        <dbReference type="ARBA" id="ARBA00022723"/>
    </source>
</evidence>
<dbReference type="PROSITE" id="PS00523">
    <property type="entry name" value="SULFATASE_1"/>
    <property type="match status" value="1"/>
</dbReference>
<comment type="cofactor">
    <cofactor evidence="1">
        <name>Ca(2+)</name>
        <dbReference type="ChEBI" id="CHEBI:29108"/>
    </cofactor>
</comment>
<dbReference type="PANTHER" id="PTHR45953:SF1">
    <property type="entry name" value="IDURONATE 2-SULFATASE"/>
    <property type="match status" value="1"/>
</dbReference>
<feature type="domain" description="Sulfatase N-terminal" evidence="7">
    <location>
        <begin position="31"/>
        <end position="418"/>
    </location>
</feature>
<organism evidence="8 9">
    <name type="scientific">Flavobacterium nackdongense</name>
    <dbReference type="NCBI Taxonomy" id="2547394"/>
    <lineage>
        <taxon>Bacteria</taxon>
        <taxon>Pseudomonadati</taxon>
        <taxon>Bacteroidota</taxon>
        <taxon>Flavobacteriia</taxon>
        <taxon>Flavobacteriales</taxon>
        <taxon>Flavobacteriaceae</taxon>
        <taxon>Flavobacterium</taxon>
    </lineage>
</organism>
<dbReference type="GO" id="GO:0046872">
    <property type="term" value="F:metal ion binding"/>
    <property type="evidence" value="ECO:0007669"/>
    <property type="project" value="UniProtKB-KW"/>
</dbReference>
<keyword evidence="6" id="KW-0106">Calcium</keyword>
<dbReference type="Pfam" id="PF00884">
    <property type="entry name" value="Sulfatase"/>
    <property type="match status" value="1"/>
</dbReference>
<comment type="similarity">
    <text evidence="2">Belongs to the sulfatase family.</text>
</comment>
<evidence type="ECO:0000256" key="4">
    <source>
        <dbReference type="ARBA" id="ARBA00022729"/>
    </source>
</evidence>
<keyword evidence="4" id="KW-0732">Signal</keyword>
<dbReference type="RefSeq" id="WP_133274969.1">
    <property type="nucleotide sequence ID" value="NZ_CP037933.1"/>
</dbReference>
<gene>
    <name evidence="8" type="ORF">E1750_01035</name>
</gene>
<evidence type="ECO:0000256" key="1">
    <source>
        <dbReference type="ARBA" id="ARBA00001913"/>
    </source>
</evidence>
<sequence>MNKRDIVFHYLIFAIAMVISAPSVAQQKAKPNILFIAVDDLKPILGCYGNTLVKTPNIDRLAKMATVFNSNYCQQAVCGPTRASIMTGKRPDNTGVWDLKTGMRDVHPDILSLPQHLISQGYSTQGIGKVYDTRCVDKQMDAPSWSVPYYNYFKTEERYYPQALGAPLNGQYQSPKSKELAAKFKKEAQDKGLNEKEIEDYVSKSVKPAVECVDVPDNAYNDGANALRAIEILEKLKSETQPFFFAVGFSKPHLPFVAPKKNWDLYQREDMPVAAFQEQPKNSVDVAFHNSGELRAYTDIPPLLSFTDQKEFGLTLPIDKQKELIHGYYAAISFMDAQVGKVLDKLDALGLTKNTIIVLWGDHGWHLGDHNLWCKHTNFEQATRTPLLISAPGIKATISNAPSEFVDVFPTICDLAGVKIPDVVDGKSLKPLMDKTAQSVKEFSISQYPRSSTKSETERQGYASSKVMGYSLRDKRYRYTIWLGNDFRSTQAFDDKLVVGIELYDYNKDPNETVNVINDAAYQSVAKDLKAKMLDYLKSQVK</sequence>
<dbReference type="Proteomes" id="UP000291124">
    <property type="component" value="Chromosome"/>
</dbReference>
<dbReference type="SUPFAM" id="SSF53649">
    <property type="entry name" value="Alkaline phosphatase-like"/>
    <property type="match status" value="1"/>
</dbReference>
<reference evidence="9" key="1">
    <citation type="submission" date="2019-03" db="EMBL/GenBank/DDBJ databases">
        <title>Flavobacterium sp.</title>
        <authorList>
            <person name="Kim H."/>
        </authorList>
    </citation>
    <scope>NUCLEOTIDE SEQUENCE [LARGE SCALE GENOMIC DNA]</scope>
    <source>
        <strain evidence="9">GS13</strain>
    </source>
</reference>
<evidence type="ECO:0000256" key="5">
    <source>
        <dbReference type="ARBA" id="ARBA00022801"/>
    </source>
</evidence>
<dbReference type="CDD" id="cd16030">
    <property type="entry name" value="iduronate-2-sulfatase"/>
    <property type="match status" value="1"/>
</dbReference>
<evidence type="ECO:0000256" key="6">
    <source>
        <dbReference type="ARBA" id="ARBA00022837"/>
    </source>
</evidence>
<protein>
    <submittedName>
        <fullName evidence="8">DUF229 domain-containing protein</fullName>
    </submittedName>
</protein>
<dbReference type="EMBL" id="CP037933">
    <property type="protein sequence ID" value="QBN17438.1"/>
    <property type="molecule type" value="Genomic_DNA"/>
</dbReference>
<name>A0A4P6Y7A3_9FLAO</name>
<dbReference type="GO" id="GO:0005737">
    <property type="term" value="C:cytoplasm"/>
    <property type="evidence" value="ECO:0007669"/>
    <property type="project" value="TreeGrafter"/>
</dbReference>
<dbReference type="AlphaFoldDB" id="A0A4P6Y7A3"/>
<dbReference type="InterPro" id="IPR035874">
    <property type="entry name" value="IDS"/>
</dbReference>
<accession>A0A4P6Y7A3</accession>
<evidence type="ECO:0000256" key="2">
    <source>
        <dbReference type="ARBA" id="ARBA00008779"/>
    </source>
</evidence>
<evidence type="ECO:0000313" key="9">
    <source>
        <dbReference type="Proteomes" id="UP000291124"/>
    </source>
</evidence>
<evidence type="ECO:0000259" key="7">
    <source>
        <dbReference type="Pfam" id="PF00884"/>
    </source>
</evidence>